<sequence length="368" mass="40771">MNLTSFLPLKMNIAILAIAIIPFTGGFQGSPKEKPAADIKLGAYYFDGWTGKYAQHISPKLMNSFANRKPKWGWITSSQKVVDQQILAASNAGLSFFSFCWYYSGKDKYRTEPLNNALKYFQSSANTSKMEYCLMVANHKGFEIGTADWSTVQAEWIRQFQTPNYLKVNGKPLLILFSVPSLVKNLGSAAAVKSAFQDLKTEAIAKGLSGVTMAACIAGDPQSIKQAEDCGFDILTGYNQHSAGFTAKTTQIPIDSMRTAEKRLWNRVAKISDLPYIPVSTLNWDPRPWAAANNAYDTAPYFVGYSEKSVYNSVSGMMTWMNKNTTHTTKENIALLYAWNENGEGAYLTPSAKGPNFLRGLQKALNKQ</sequence>
<dbReference type="Proteomes" id="UP000249754">
    <property type="component" value="Unassembled WGS sequence"/>
</dbReference>
<dbReference type="InterPro" id="IPR032719">
    <property type="entry name" value="WbsX"/>
</dbReference>
<accession>A0A327SNJ8</accession>
<reference evidence="1 2" key="1">
    <citation type="submission" date="2018-06" db="EMBL/GenBank/DDBJ databases">
        <title>Genomic Encyclopedia of Archaeal and Bacterial Type Strains, Phase II (KMG-II): from individual species to whole genera.</title>
        <authorList>
            <person name="Goeker M."/>
        </authorList>
    </citation>
    <scope>NUCLEOTIDE SEQUENCE [LARGE SCALE GENOMIC DNA]</scope>
    <source>
        <strain evidence="1 2">DSM 14825</strain>
    </source>
</reference>
<evidence type="ECO:0000313" key="1">
    <source>
        <dbReference type="EMBL" id="RAJ29133.1"/>
    </source>
</evidence>
<comment type="caution">
    <text evidence="1">The sequence shown here is derived from an EMBL/GenBank/DDBJ whole genome shotgun (WGS) entry which is preliminary data.</text>
</comment>
<dbReference type="GO" id="GO:0016740">
    <property type="term" value="F:transferase activity"/>
    <property type="evidence" value="ECO:0007669"/>
    <property type="project" value="UniProtKB-KW"/>
</dbReference>
<organism evidence="1 2">
    <name type="scientific">Pedobacter cryoconitis</name>
    <dbReference type="NCBI Taxonomy" id="188932"/>
    <lineage>
        <taxon>Bacteria</taxon>
        <taxon>Pseudomonadati</taxon>
        <taxon>Bacteroidota</taxon>
        <taxon>Sphingobacteriia</taxon>
        <taxon>Sphingobacteriales</taxon>
        <taxon>Sphingobacteriaceae</taxon>
        <taxon>Pedobacter</taxon>
    </lineage>
</organism>
<keyword evidence="1" id="KW-0808">Transferase</keyword>
<evidence type="ECO:0000313" key="2">
    <source>
        <dbReference type="Proteomes" id="UP000249754"/>
    </source>
</evidence>
<dbReference type="STRING" id="188932.AY601_2129"/>
<dbReference type="EMBL" id="QLLR01000015">
    <property type="protein sequence ID" value="RAJ29133.1"/>
    <property type="molecule type" value="Genomic_DNA"/>
</dbReference>
<name>A0A327SNJ8_9SPHI</name>
<protein>
    <submittedName>
        <fullName evidence="1">Glycosyl transferase family WbsX</fullName>
    </submittedName>
</protein>
<dbReference type="AlphaFoldDB" id="A0A327SNJ8"/>
<dbReference type="PANTHER" id="PTHR41244:SF1">
    <property type="entry name" value="GLYCOSYLTRANSFERASE"/>
    <property type="match status" value="1"/>
</dbReference>
<proteinExistence type="predicted"/>
<dbReference type="Gene3D" id="3.20.20.80">
    <property type="entry name" value="Glycosidases"/>
    <property type="match status" value="1"/>
</dbReference>
<dbReference type="PANTHER" id="PTHR41244">
    <property type="entry name" value="RHAMNAN SYNTHESIS F"/>
    <property type="match status" value="1"/>
</dbReference>
<dbReference type="Pfam" id="PF14307">
    <property type="entry name" value="Glyco_tran_WbsX"/>
    <property type="match status" value="1"/>
</dbReference>
<gene>
    <name evidence="1" type="ORF">LY11_03025</name>
</gene>